<dbReference type="GO" id="GO:0005886">
    <property type="term" value="C:plasma membrane"/>
    <property type="evidence" value="ECO:0007669"/>
    <property type="project" value="UniProtKB-SubCell"/>
</dbReference>
<comment type="pathway">
    <text evidence="1 4">Protein modification; protein glycosylation.</text>
</comment>
<dbReference type="OrthoDB" id="2136618at2"/>
<sequence length="437" mass="49956">MLKLYDRLTQESLDLAYSLQAAGIEGPSIVLQDDGFLPDGFTSPFDFFASQSEEEATPLYFNEVVVPDYWQIRGTNQQGEIWNYGQKKATIYYQEPKHLRLVKTVEWLNDQGKVVVADHYNRWGRLFAKTYFNANLEVTHKHYFDADQRPYLLENLVTGDLLLEWQGQTYAFAKKVDFYLFYLRQSGLDLSQIAYNSLGMPFLLTYYLGGQGQDILFWQEEIGNQIPGNMQLLLQGRLSRSTRILVQKAGAYQQLQDLLEEDQKASVAQLGYIYPSRAENGNRKEILILTNSDQLEGLDVLLEHLPDYRFHIAALTEMSQKLTSYGQRTQVQLYPNAGPAQIQKLFQACDIYLDINHGSEIMAALRQAFEHNLLLVAFAQTCHQPALLLPEALFDSQDPTSLANWLKEQKDLAAVVQGQRQHGNQATPADYQLFLKG</sequence>
<organism evidence="5 6">
    <name type="scientific">Streptococcus danieliae</name>
    <dbReference type="NCBI Taxonomy" id="747656"/>
    <lineage>
        <taxon>Bacteria</taxon>
        <taxon>Bacillati</taxon>
        <taxon>Bacillota</taxon>
        <taxon>Bacilli</taxon>
        <taxon>Lactobacillales</taxon>
        <taxon>Streptococcaceae</taxon>
        <taxon>Streptococcus</taxon>
    </lineage>
</organism>
<dbReference type="HAMAP" id="MF_01473">
    <property type="entry name" value="GtfB"/>
    <property type="match status" value="1"/>
</dbReference>
<protein>
    <recommendedName>
        <fullName evidence="4">UDP-N-acetylglucosamine--peptide N-acetylglucosaminyltransferase stabilizing protein GtfB</fullName>
    </recommendedName>
    <alternativeName>
        <fullName evidence="4">Glycosyltransferase stabilizing protein GtfB</fullName>
    </alternativeName>
</protein>
<reference evidence="5 6" key="1">
    <citation type="submission" date="2019-12" db="EMBL/GenBank/DDBJ databases">
        <title>Microbes associate with the intestines of laboratory mice.</title>
        <authorList>
            <person name="Navarre W."/>
            <person name="Wong E."/>
        </authorList>
    </citation>
    <scope>NUCLEOTIDE SEQUENCE [LARGE SCALE GENOMIC DNA]</scope>
    <source>
        <strain evidence="5 6">NM51_B2-22</strain>
    </source>
</reference>
<comment type="caution">
    <text evidence="5">The sequence shown here is derived from an EMBL/GenBank/DDBJ whole genome shotgun (WGS) entry which is preliminary data.</text>
</comment>
<dbReference type="GO" id="GO:0031647">
    <property type="term" value="P:regulation of protein stability"/>
    <property type="evidence" value="ECO:0007669"/>
    <property type="project" value="UniProtKB-UniRule"/>
</dbReference>
<dbReference type="EMBL" id="WSRS01000025">
    <property type="protein sequence ID" value="MVX58810.1"/>
    <property type="molecule type" value="Genomic_DNA"/>
</dbReference>
<dbReference type="Proteomes" id="UP000461595">
    <property type="component" value="Unassembled WGS sequence"/>
</dbReference>
<dbReference type="RefSeq" id="WP_160332622.1">
    <property type="nucleotide sequence ID" value="NZ_WSRS01000025.1"/>
</dbReference>
<dbReference type="UniPathway" id="UPA00378"/>
<evidence type="ECO:0000256" key="2">
    <source>
        <dbReference type="ARBA" id="ARBA00022475"/>
    </source>
</evidence>
<comment type="subunit">
    <text evidence="4">Forms a heterotetramer with 2 subunits each of GtfA and GtfB. Part of the accessory SecA2/SecY2 protein translocation apparatus.</text>
</comment>
<evidence type="ECO:0000256" key="3">
    <source>
        <dbReference type="ARBA" id="ARBA00023136"/>
    </source>
</evidence>
<accession>A0A7X3KBQ9</accession>
<evidence type="ECO:0000256" key="1">
    <source>
        <dbReference type="ARBA" id="ARBA00004922"/>
    </source>
</evidence>
<gene>
    <name evidence="4 5" type="primary">gtfB</name>
    <name evidence="5" type="ORF">E5983_04005</name>
</gene>
<name>A0A7X3KBQ9_9STRE</name>
<dbReference type="AlphaFoldDB" id="A0A7X3KBQ9"/>
<dbReference type="NCBIfam" id="TIGR02919">
    <property type="entry name" value="accessory Sec system glycosylation chaperone GtfB"/>
    <property type="match status" value="1"/>
</dbReference>
<dbReference type="InterPro" id="IPR014268">
    <property type="entry name" value="GtfB"/>
</dbReference>
<keyword evidence="3 4" id="KW-0472">Membrane</keyword>
<comment type="similarity">
    <text evidence="4">Belongs to the GtfB family.</text>
</comment>
<evidence type="ECO:0000256" key="4">
    <source>
        <dbReference type="HAMAP-Rule" id="MF_01473"/>
    </source>
</evidence>
<evidence type="ECO:0000313" key="6">
    <source>
        <dbReference type="Proteomes" id="UP000461595"/>
    </source>
</evidence>
<proteinExistence type="inferred from homology"/>
<evidence type="ECO:0000313" key="5">
    <source>
        <dbReference type="EMBL" id="MVX58810.1"/>
    </source>
</evidence>
<dbReference type="GO" id="GO:0017122">
    <property type="term" value="C:protein N-acetylglucosaminyltransferase complex"/>
    <property type="evidence" value="ECO:0007669"/>
    <property type="project" value="UniProtKB-UniRule"/>
</dbReference>
<comment type="function">
    <text evidence="4">Required for polymorphic O-glycosylation of the serine-rich repeat protein in this bacteria. A stabilizing protein that is part of the accessory SecA2/SecY2 system specifically required to export serine-rich repeat cell wall proteins usually encoded upstream in the same operon. The GtfA-GtfB complex adds GlcNAc from UDP-GlcNAc to the substrate protein, attaching the first sugar residue. Stabilizes the glycosylation activity of GtfA. Has no N-acetylglucosaminyl transferase activity on its own.</text>
</comment>
<comment type="subcellular location">
    <subcellularLocation>
        <location evidence="4">Cell membrane</location>
        <topology evidence="4">Peripheral membrane protein</topology>
    </subcellularLocation>
</comment>
<keyword evidence="2 4" id="KW-1003">Cell membrane</keyword>